<dbReference type="InterPro" id="IPR002401">
    <property type="entry name" value="Cyt_P450_E_grp-I"/>
</dbReference>
<evidence type="ECO:0000256" key="4">
    <source>
        <dbReference type="ARBA" id="ARBA00023002"/>
    </source>
</evidence>
<evidence type="ECO:0000256" key="1">
    <source>
        <dbReference type="ARBA" id="ARBA00001971"/>
    </source>
</evidence>
<keyword evidence="9" id="KW-1185">Reference proteome</keyword>
<proteinExistence type="inferred from homology"/>
<keyword evidence="5 6" id="KW-0408">Iron</keyword>
<feature type="binding site" description="axial binding residue" evidence="6">
    <location>
        <position position="449"/>
    </location>
    <ligand>
        <name>heme</name>
        <dbReference type="ChEBI" id="CHEBI:30413"/>
    </ligand>
    <ligandPart>
        <name>Fe</name>
        <dbReference type="ChEBI" id="CHEBI:18248"/>
    </ligandPart>
</feature>
<dbReference type="SUPFAM" id="SSF48264">
    <property type="entry name" value="Cytochrome P450"/>
    <property type="match status" value="2"/>
</dbReference>
<keyword evidence="7" id="KW-0732">Signal</keyword>
<dbReference type="Gene3D" id="1.10.630.10">
    <property type="entry name" value="Cytochrome P450"/>
    <property type="match status" value="2"/>
</dbReference>
<name>A0AAD7U2D8_9APHY</name>
<evidence type="ECO:0000256" key="6">
    <source>
        <dbReference type="PIRSR" id="PIRSR602401-1"/>
    </source>
</evidence>
<keyword evidence="3 6" id="KW-0479">Metal-binding</keyword>
<protein>
    <recommendedName>
        <fullName evidence="10">Cytochrome P450</fullName>
    </recommendedName>
</protein>
<dbReference type="GO" id="GO:0004497">
    <property type="term" value="F:monooxygenase activity"/>
    <property type="evidence" value="ECO:0007669"/>
    <property type="project" value="InterPro"/>
</dbReference>
<dbReference type="InterPro" id="IPR017972">
    <property type="entry name" value="Cyt_P450_CS"/>
</dbReference>
<comment type="caution">
    <text evidence="8">The sequence shown here is derived from an EMBL/GenBank/DDBJ whole genome shotgun (WGS) entry which is preliminary data.</text>
</comment>
<evidence type="ECO:0008006" key="10">
    <source>
        <dbReference type="Google" id="ProtNLM"/>
    </source>
</evidence>
<evidence type="ECO:0000256" key="7">
    <source>
        <dbReference type="SAM" id="SignalP"/>
    </source>
</evidence>
<dbReference type="PRINTS" id="PR00463">
    <property type="entry name" value="EP450I"/>
</dbReference>
<dbReference type="GO" id="GO:0005506">
    <property type="term" value="F:iron ion binding"/>
    <property type="evidence" value="ECO:0007669"/>
    <property type="project" value="InterPro"/>
</dbReference>
<dbReference type="Proteomes" id="UP001215151">
    <property type="component" value="Unassembled WGS sequence"/>
</dbReference>
<dbReference type="GO" id="GO:0016705">
    <property type="term" value="F:oxidoreductase activity, acting on paired donors, with incorporation or reduction of molecular oxygen"/>
    <property type="evidence" value="ECO:0007669"/>
    <property type="project" value="InterPro"/>
</dbReference>
<dbReference type="AlphaFoldDB" id="A0AAD7U2D8"/>
<dbReference type="InterPro" id="IPR001128">
    <property type="entry name" value="Cyt_P450"/>
</dbReference>
<gene>
    <name evidence="8" type="ORF">ONZ51_g971</name>
</gene>
<dbReference type="EMBL" id="JAPEVG010000012">
    <property type="protein sequence ID" value="KAJ8496681.1"/>
    <property type="molecule type" value="Genomic_DNA"/>
</dbReference>
<evidence type="ECO:0000256" key="5">
    <source>
        <dbReference type="ARBA" id="ARBA00023004"/>
    </source>
</evidence>
<evidence type="ECO:0000313" key="9">
    <source>
        <dbReference type="Proteomes" id="UP001215151"/>
    </source>
</evidence>
<dbReference type="Pfam" id="PF00067">
    <property type="entry name" value="p450"/>
    <property type="match status" value="2"/>
</dbReference>
<organism evidence="8 9">
    <name type="scientific">Trametes cubensis</name>
    <dbReference type="NCBI Taxonomy" id="1111947"/>
    <lineage>
        <taxon>Eukaryota</taxon>
        <taxon>Fungi</taxon>
        <taxon>Dikarya</taxon>
        <taxon>Basidiomycota</taxon>
        <taxon>Agaricomycotina</taxon>
        <taxon>Agaricomycetes</taxon>
        <taxon>Polyporales</taxon>
        <taxon>Polyporaceae</taxon>
        <taxon>Trametes</taxon>
    </lineage>
</organism>
<dbReference type="InterPro" id="IPR036396">
    <property type="entry name" value="Cyt_P450_sf"/>
</dbReference>
<feature type="chain" id="PRO_5042053495" description="Cytochrome P450" evidence="7">
    <location>
        <begin position="30"/>
        <end position="1124"/>
    </location>
</feature>
<reference evidence="8" key="1">
    <citation type="submission" date="2022-11" db="EMBL/GenBank/DDBJ databases">
        <title>Genome Sequence of Cubamyces cubensis.</title>
        <authorList>
            <person name="Buettner E."/>
        </authorList>
    </citation>
    <scope>NUCLEOTIDE SEQUENCE</scope>
    <source>
        <strain evidence="8">MPL-01</strain>
    </source>
</reference>
<keyword evidence="4" id="KW-0560">Oxidoreductase</keyword>
<dbReference type="PANTHER" id="PTHR46206">
    <property type="entry name" value="CYTOCHROME P450"/>
    <property type="match status" value="1"/>
</dbReference>
<comment type="cofactor">
    <cofactor evidence="1 6">
        <name>heme</name>
        <dbReference type="ChEBI" id="CHEBI:30413"/>
    </cofactor>
</comment>
<evidence type="ECO:0000313" key="8">
    <source>
        <dbReference type="EMBL" id="KAJ8496681.1"/>
    </source>
</evidence>
<comment type="similarity">
    <text evidence="2">Belongs to the cytochrome P450 family.</text>
</comment>
<dbReference type="PROSITE" id="PS00086">
    <property type="entry name" value="CYTOCHROME_P450"/>
    <property type="match status" value="2"/>
</dbReference>
<keyword evidence="6" id="KW-0349">Heme</keyword>
<evidence type="ECO:0000256" key="2">
    <source>
        <dbReference type="ARBA" id="ARBA00010617"/>
    </source>
</evidence>
<dbReference type="CDD" id="cd11041">
    <property type="entry name" value="CYP503A1-like"/>
    <property type="match status" value="2"/>
</dbReference>
<dbReference type="GO" id="GO:0020037">
    <property type="term" value="F:heme binding"/>
    <property type="evidence" value="ECO:0007669"/>
    <property type="project" value="InterPro"/>
</dbReference>
<evidence type="ECO:0000256" key="3">
    <source>
        <dbReference type="ARBA" id="ARBA00022723"/>
    </source>
</evidence>
<feature type="signal peptide" evidence="7">
    <location>
        <begin position="1"/>
        <end position="29"/>
    </location>
</feature>
<sequence>MFDIAAVLWTLAALLLVSIVKWCFSPIHAIPTVGGSSLPILSYFAGRRFRQNARELLQEGYKKYYGSVFKVAMTDQWIYVASGPKMIEEIRSWRDDELSLSEALSQNFQMKVIMGSKVVTHSYHIGLVKNELTDNIKEILPDLIDELSLAVPEYIPTKGSEWTKVNVLATMRTLLARISNRVFVGAPACRNKEYLGYATSYTTKLIKDVKFFRTIPWIPKPIAAWLFSDARKTLRKGVSILKPMIDERKAMMAKWGDDWQDKPASLRLVEGNDFLRWILDIAVPEKETDLEIAVRLMNTNLASILSTAITMTNAFFLLAQNPEYIGPLRTEIQSVIEEGGWTKASFGRMSKVDSLLKETLRGWNIGISTMRRRTLKDIKLHDGTVIPRDTLIMAATSATHTDGAVYEDADRFDPFRFARMREAEGDATKHQFVHTSANYLSFGHGRHACPGRFFVANEMKALLSYVLLNYDFKMSDDWPWTPNYKGLGLIPPLGSLLFKNAKTRNSPYDFYQDGRPWRVTLSAHVLLLGQAASMLRCIYYNRRPPGDTAMHSGARDANSERVETSMNLVGSAPSRCGIPSYARFAIRSKKETYPSKATYPRPQAPSLALVCSYPSMLDTTSVLWALAAVLLTSIVKWRTSPMHVVPTVGGSSLPILSYFAGRKFTQNGLRVLQEGYKKLIDANALLTQYYGSVFKVAMTDQWLYVVSGPSLIEEIRSWRVDELSLSEALADSFQSKVVVGTEVANNRYHVGLIKNELTHNIQVILPNIIDELSLAVPEYIPTKGSEWAKVPVRTTMQRIVARASSRVFVGPPACRNQEYLDCAISYANDFMYDGKSFQRFPRIFKPVAALLFSNARQTLRKSLPILKPMIDERKVMMAKYGDDWQDKPSDLLQWILDIAVPGKETDFAIAARLMSTNLASIHSTSICVTIALFLLAQKPEYVEPLRAEVQSIIEEEGWTKASFGRMWKLDSLLKEVLRHWSLGAVTLLRRALKDIKLRDGTVIPRGATVVAATDAMQHDGAVYDDAERFDPFRFARMREAEGEATKHQFVHTSVNYLPFGHGKHACPGRFFVANEIKSLLSYLLLNYDFKLSDEGPWIPSHQDLTLDPPAGSLLFRKRETSVHY</sequence>
<accession>A0AAD7U2D8</accession>